<feature type="non-terminal residue" evidence="1">
    <location>
        <position position="1"/>
    </location>
</feature>
<proteinExistence type="predicted"/>
<reference evidence="1 2" key="1">
    <citation type="journal article" date="2020" name="Cell">
        <title>Large-Scale Comparative Analyses of Tick Genomes Elucidate Their Genetic Diversity and Vector Capacities.</title>
        <authorList>
            <consortium name="Tick Genome and Microbiome Consortium (TIGMIC)"/>
            <person name="Jia N."/>
            <person name="Wang J."/>
            <person name="Shi W."/>
            <person name="Du L."/>
            <person name="Sun Y."/>
            <person name="Zhan W."/>
            <person name="Jiang J.F."/>
            <person name="Wang Q."/>
            <person name="Zhang B."/>
            <person name="Ji P."/>
            <person name="Bell-Sakyi L."/>
            <person name="Cui X.M."/>
            <person name="Yuan T.T."/>
            <person name="Jiang B.G."/>
            <person name="Yang W.F."/>
            <person name="Lam T.T."/>
            <person name="Chang Q.C."/>
            <person name="Ding S.J."/>
            <person name="Wang X.J."/>
            <person name="Zhu J.G."/>
            <person name="Ruan X.D."/>
            <person name="Zhao L."/>
            <person name="Wei J.T."/>
            <person name="Ye R.Z."/>
            <person name="Que T.C."/>
            <person name="Du C.H."/>
            <person name="Zhou Y.H."/>
            <person name="Cheng J.X."/>
            <person name="Dai P.F."/>
            <person name="Guo W.B."/>
            <person name="Han X.H."/>
            <person name="Huang E.J."/>
            <person name="Li L.F."/>
            <person name="Wei W."/>
            <person name="Gao Y.C."/>
            <person name="Liu J.Z."/>
            <person name="Shao H.Z."/>
            <person name="Wang X."/>
            <person name="Wang C.C."/>
            <person name="Yang T.C."/>
            <person name="Huo Q.B."/>
            <person name="Li W."/>
            <person name="Chen H.Y."/>
            <person name="Chen S.E."/>
            <person name="Zhou L.G."/>
            <person name="Ni X.B."/>
            <person name="Tian J.H."/>
            <person name="Sheng Y."/>
            <person name="Liu T."/>
            <person name="Pan Y.S."/>
            <person name="Xia L.Y."/>
            <person name="Li J."/>
            <person name="Zhao F."/>
            <person name="Cao W.C."/>
        </authorList>
    </citation>
    <scope>NUCLEOTIDE SEQUENCE [LARGE SCALE GENOMIC DNA]</scope>
    <source>
        <strain evidence="1">Iper-2018</strain>
    </source>
</reference>
<dbReference type="Proteomes" id="UP000805193">
    <property type="component" value="Unassembled WGS sequence"/>
</dbReference>
<name>A0AC60QJX1_IXOPE</name>
<evidence type="ECO:0000313" key="2">
    <source>
        <dbReference type="Proteomes" id="UP000805193"/>
    </source>
</evidence>
<accession>A0AC60QJX1</accession>
<feature type="non-terminal residue" evidence="1">
    <location>
        <position position="352"/>
    </location>
</feature>
<keyword evidence="2" id="KW-1185">Reference proteome</keyword>
<evidence type="ECO:0000313" key="1">
    <source>
        <dbReference type="EMBL" id="KAG0433641.1"/>
    </source>
</evidence>
<gene>
    <name evidence="1" type="ORF">HPB47_019728</name>
</gene>
<organism evidence="1 2">
    <name type="scientific">Ixodes persulcatus</name>
    <name type="common">Taiga tick</name>
    <dbReference type="NCBI Taxonomy" id="34615"/>
    <lineage>
        <taxon>Eukaryota</taxon>
        <taxon>Metazoa</taxon>
        <taxon>Ecdysozoa</taxon>
        <taxon>Arthropoda</taxon>
        <taxon>Chelicerata</taxon>
        <taxon>Arachnida</taxon>
        <taxon>Acari</taxon>
        <taxon>Parasitiformes</taxon>
        <taxon>Ixodida</taxon>
        <taxon>Ixodoidea</taxon>
        <taxon>Ixodidae</taxon>
        <taxon>Ixodinae</taxon>
        <taxon>Ixodes</taxon>
    </lineage>
</organism>
<dbReference type="EMBL" id="JABSTQ010009040">
    <property type="protein sequence ID" value="KAG0433641.1"/>
    <property type="molecule type" value="Genomic_DNA"/>
</dbReference>
<protein>
    <submittedName>
        <fullName evidence="1">Uncharacterized protein</fullName>
    </submittedName>
</protein>
<sequence length="352" mass="38441">VCGRREERTVERGASGDKLGQPARKEEERAPRGWGRAGTIEPFWLAWPMAIPGSISPAKFGSGLAEAANPGHTGLGYDDPGVAPQRDPGCDSPEQLAYAALAYGKDDPQAGHPRPDDMDNYAEARSPFADLECPKGNVVEPGTKLFLGTDRKVSWCSSDQKMVLKTTTMELSLVLCLGVYYVTIQPVRQAFKLDCSNLTLKAMPGLTSVHLHPNGFEKMRVTFAFQLFGNRVINGLHFYKDDLESSWGNIDATISFFRAVNCLIRTMTSGYKAQALRPGSKSAQSIKDFLQFLSHWESHANGAGGFLSVSTADGLRVTLSSTLALLEYLGTQGFKYLMTSRLSQDPLENCFG</sequence>
<comment type="caution">
    <text evidence="1">The sequence shown here is derived from an EMBL/GenBank/DDBJ whole genome shotgun (WGS) entry which is preliminary data.</text>
</comment>